<gene>
    <name evidence="2" type="ORF">AVDCRST_MAG67-415</name>
</gene>
<sequence length="88" mass="9196">AVAPARGRRARARRAVGAGGALAAGARPRALGGAGHRRGRGLGGGARRRHAGAVGGARPRPAARSRRRCACGRRHRRRGARRARVDRL</sequence>
<reference evidence="2" key="1">
    <citation type="submission" date="2020-02" db="EMBL/GenBank/DDBJ databases">
        <authorList>
            <person name="Meier V. D."/>
        </authorList>
    </citation>
    <scope>NUCLEOTIDE SEQUENCE</scope>
    <source>
        <strain evidence="2">AVDCRST_MAG67</strain>
    </source>
</reference>
<feature type="compositionally biased region" description="Basic residues" evidence="1">
    <location>
        <begin position="1"/>
        <end position="14"/>
    </location>
</feature>
<feature type="non-terminal residue" evidence="2">
    <location>
        <position position="88"/>
    </location>
</feature>
<accession>A0A6J4RI47</accession>
<feature type="region of interest" description="Disordered" evidence="1">
    <location>
        <begin position="1"/>
        <end position="88"/>
    </location>
</feature>
<dbReference type="AlphaFoldDB" id="A0A6J4RI47"/>
<organism evidence="2">
    <name type="scientific">uncultured Solirubrobacteraceae bacterium</name>
    <dbReference type="NCBI Taxonomy" id="1162706"/>
    <lineage>
        <taxon>Bacteria</taxon>
        <taxon>Bacillati</taxon>
        <taxon>Actinomycetota</taxon>
        <taxon>Thermoleophilia</taxon>
        <taxon>Solirubrobacterales</taxon>
        <taxon>Solirubrobacteraceae</taxon>
        <taxon>environmental samples</taxon>
    </lineage>
</organism>
<evidence type="ECO:0000313" key="2">
    <source>
        <dbReference type="EMBL" id="CAA9474343.1"/>
    </source>
</evidence>
<evidence type="ECO:0000256" key="1">
    <source>
        <dbReference type="SAM" id="MobiDB-lite"/>
    </source>
</evidence>
<dbReference type="EMBL" id="CADCVQ010000017">
    <property type="protein sequence ID" value="CAA9474343.1"/>
    <property type="molecule type" value="Genomic_DNA"/>
</dbReference>
<feature type="compositionally biased region" description="Basic residues" evidence="1">
    <location>
        <begin position="61"/>
        <end position="82"/>
    </location>
</feature>
<name>A0A6J4RI47_9ACTN</name>
<protein>
    <submittedName>
        <fullName evidence="2">Uncharacterized protein</fullName>
    </submittedName>
</protein>
<feature type="non-terminal residue" evidence="2">
    <location>
        <position position="1"/>
    </location>
</feature>
<proteinExistence type="predicted"/>
<feature type="compositionally biased region" description="Basic residues" evidence="1">
    <location>
        <begin position="35"/>
        <end position="51"/>
    </location>
</feature>